<keyword evidence="3" id="KW-1185">Reference proteome</keyword>
<name>A0ABW4I074_9SPHN</name>
<protein>
    <submittedName>
        <fullName evidence="2">Replication/maintenance protein RepL</fullName>
    </submittedName>
</protein>
<organism evidence="2 3">
    <name type="scientific">Sphingomonas tabacisoli</name>
    <dbReference type="NCBI Taxonomy" id="2249466"/>
    <lineage>
        <taxon>Bacteria</taxon>
        <taxon>Pseudomonadati</taxon>
        <taxon>Pseudomonadota</taxon>
        <taxon>Alphaproteobacteria</taxon>
        <taxon>Sphingomonadales</taxon>
        <taxon>Sphingomonadaceae</taxon>
        <taxon>Sphingomonas</taxon>
    </lineage>
</organism>
<proteinExistence type="predicted"/>
<feature type="domain" description="Plasmid replication protein RepL" evidence="1">
    <location>
        <begin position="84"/>
        <end position="130"/>
    </location>
</feature>
<dbReference type="InterPro" id="IPR008813">
    <property type="entry name" value="Plasmid_replication_RepL"/>
</dbReference>
<accession>A0ABW4I074</accession>
<comment type="caution">
    <text evidence="2">The sequence shown here is derived from an EMBL/GenBank/DDBJ whole genome shotgun (WGS) entry which is preliminary data.</text>
</comment>
<dbReference type="Proteomes" id="UP001597115">
    <property type="component" value="Unassembled WGS sequence"/>
</dbReference>
<evidence type="ECO:0000313" key="3">
    <source>
        <dbReference type="Proteomes" id="UP001597115"/>
    </source>
</evidence>
<dbReference type="EMBL" id="JBHUDY010000001">
    <property type="protein sequence ID" value="MFD1610831.1"/>
    <property type="molecule type" value="Genomic_DNA"/>
</dbReference>
<dbReference type="InterPro" id="IPR036390">
    <property type="entry name" value="WH_DNA-bd_sf"/>
</dbReference>
<dbReference type="RefSeq" id="WP_380886883.1">
    <property type="nucleotide sequence ID" value="NZ_JBHUDY010000001.1"/>
</dbReference>
<evidence type="ECO:0000313" key="2">
    <source>
        <dbReference type="EMBL" id="MFD1610831.1"/>
    </source>
</evidence>
<dbReference type="SUPFAM" id="SSF46785">
    <property type="entry name" value="Winged helix' DNA-binding domain"/>
    <property type="match status" value="1"/>
</dbReference>
<reference evidence="3" key="1">
    <citation type="journal article" date="2019" name="Int. J. Syst. Evol. Microbiol.">
        <title>The Global Catalogue of Microorganisms (GCM) 10K type strain sequencing project: providing services to taxonomists for standard genome sequencing and annotation.</title>
        <authorList>
            <consortium name="The Broad Institute Genomics Platform"/>
            <consortium name="The Broad Institute Genome Sequencing Center for Infectious Disease"/>
            <person name="Wu L."/>
            <person name="Ma J."/>
        </authorList>
    </citation>
    <scope>NUCLEOTIDE SEQUENCE [LARGE SCALE GENOMIC DNA]</scope>
    <source>
        <strain evidence="3">CGMCC 1.16275</strain>
    </source>
</reference>
<sequence>MQLGIDQDQADANSRITAIRAAVLLTRSMELWRRERLDPETVLINLAVIAITSERLMRGGLDPKHNSLDVYLPLEKLQGCNVASIAAATGLNRETVRRRVKSLTSAGSLIRTASGDLALPPDKVQERSAQELVRRQLEALVRFANESLRDGVLMLSDEKG</sequence>
<evidence type="ECO:0000259" key="1">
    <source>
        <dbReference type="Pfam" id="PF05732"/>
    </source>
</evidence>
<gene>
    <name evidence="2" type="ORF">ACFSCW_03335</name>
</gene>
<dbReference type="Pfam" id="PF05732">
    <property type="entry name" value="RepL"/>
    <property type="match status" value="1"/>
</dbReference>